<organism evidence="1 2">
    <name type="scientific">Sphingobacterium paludis</name>
    <dbReference type="NCBI Taxonomy" id="1476465"/>
    <lineage>
        <taxon>Bacteria</taxon>
        <taxon>Pseudomonadati</taxon>
        <taxon>Bacteroidota</taxon>
        <taxon>Sphingobacteriia</taxon>
        <taxon>Sphingobacteriales</taxon>
        <taxon>Sphingobacteriaceae</taxon>
        <taxon>Sphingobacterium</taxon>
    </lineage>
</organism>
<proteinExistence type="predicted"/>
<gene>
    <name evidence="1" type="ORF">B0I21_102150</name>
</gene>
<dbReference type="AlphaFoldDB" id="A0A4R7D7S2"/>
<dbReference type="EMBL" id="SNZV01000002">
    <property type="protein sequence ID" value="TDS15834.1"/>
    <property type="molecule type" value="Genomic_DNA"/>
</dbReference>
<reference evidence="1 2" key="1">
    <citation type="submission" date="2019-03" db="EMBL/GenBank/DDBJ databases">
        <title>Genomic Encyclopedia of Type Strains, Phase III (KMG-III): the genomes of soil and plant-associated and newly described type strains.</title>
        <authorList>
            <person name="Whitman W."/>
        </authorList>
    </citation>
    <scope>NUCLEOTIDE SEQUENCE [LARGE SCALE GENOMIC DNA]</scope>
    <source>
        <strain evidence="1 2">CGMCC 1.12801</strain>
    </source>
</reference>
<name>A0A4R7D7S2_9SPHI</name>
<dbReference type="Proteomes" id="UP000294752">
    <property type="component" value="Unassembled WGS sequence"/>
</dbReference>
<protein>
    <submittedName>
        <fullName evidence="1">Uncharacterized protein</fullName>
    </submittedName>
</protein>
<evidence type="ECO:0000313" key="1">
    <source>
        <dbReference type="EMBL" id="TDS15834.1"/>
    </source>
</evidence>
<sequence length="120" mass="14148">MLGIYDLNRVDLLKDVFIWSYERSATRYAAIKQSLGEPDPLQVTYRDDIRYIIGEVVRKAIVQEEAVKMIADYSGSLPKSDRSKFVEIVDTELLSMHDGNFARFQIKPSKYRKWKEIWKR</sequence>
<dbReference type="OrthoDB" id="9813719at2"/>
<evidence type="ECO:0000313" key="2">
    <source>
        <dbReference type="Proteomes" id="UP000294752"/>
    </source>
</evidence>
<comment type="caution">
    <text evidence="1">The sequence shown here is derived from an EMBL/GenBank/DDBJ whole genome shotgun (WGS) entry which is preliminary data.</text>
</comment>
<keyword evidence="2" id="KW-1185">Reference proteome</keyword>
<accession>A0A4R7D7S2</accession>